<gene>
    <name evidence="1" type="ORF">COB67_00650</name>
</gene>
<evidence type="ECO:0000313" key="2">
    <source>
        <dbReference type="Proteomes" id="UP000218113"/>
    </source>
</evidence>
<dbReference type="Proteomes" id="UP000218113">
    <property type="component" value="Unassembled WGS sequence"/>
</dbReference>
<sequence>MLKTKNEILKWLKNRINTNSANQITNWHWNDDLLEFMDEFCEEDTKVKDGQRKFTYYCKMLVDDGFLLSPKRVGLGAGGINEFGTKTQTTWTKNSNYEKDNELIEGLSYSKNELKKWKKTGLNK</sequence>
<comment type="caution">
    <text evidence="1">The sequence shown here is derived from an EMBL/GenBank/DDBJ whole genome shotgun (WGS) entry which is preliminary data.</text>
</comment>
<name>A0A2A4TBJ9_9DELT</name>
<protein>
    <submittedName>
        <fullName evidence="1">Uncharacterized protein</fullName>
    </submittedName>
</protein>
<dbReference type="AlphaFoldDB" id="A0A2A4TBJ9"/>
<accession>A0A2A4TBJ9</accession>
<reference evidence="2" key="1">
    <citation type="submission" date="2017-08" db="EMBL/GenBank/DDBJ databases">
        <title>A dynamic microbial community with high functional redundancy inhabits the cold, oxic subseafloor aquifer.</title>
        <authorList>
            <person name="Tully B.J."/>
            <person name="Wheat C.G."/>
            <person name="Glazer B.T."/>
            <person name="Huber J.A."/>
        </authorList>
    </citation>
    <scope>NUCLEOTIDE SEQUENCE [LARGE SCALE GENOMIC DNA]</scope>
</reference>
<organism evidence="1 2">
    <name type="scientific">SAR324 cluster bacterium</name>
    <dbReference type="NCBI Taxonomy" id="2024889"/>
    <lineage>
        <taxon>Bacteria</taxon>
        <taxon>Deltaproteobacteria</taxon>
        <taxon>SAR324 cluster</taxon>
    </lineage>
</organism>
<evidence type="ECO:0000313" key="1">
    <source>
        <dbReference type="EMBL" id="PCI30996.1"/>
    </source>
</evidence>
<dbReference type="EMBL" id="NVSR01000001">
    <property type="protein sequence ID" value="PCI30996.1"/>
    <property type="molecule type" value="Genomic_DNA"/>
</dbReference>
<proteinExistence type="predicted"/>